<dbReference type="Proteomes" id="UP000245430">
    <property type="component" value="Unassembled WGS sequence"/>
</dbReference>
<dbReference type="AlphaFoldDB" id="A0A316DNL7"/>
<accession>A0A316DNL7</accession>
<organism evidence="2 3">
    <name type="scientific">Xanthomarina spongicola</name>
    <dbReference type="NCBI Taxonomy" id="570520"/>
    <lineage>
        <taxon>Bacteria</taxon>
        <taxon>Pseudomonadati</taxon>
        <taxon>Bacteroidota</taxon>
        <taxon>Flavobacteriia</taxon>
        <taxon>Flavobacteriales</taxon>
        <taxon>Flavobacteriaceae</taxon>
        <taxon>Xanthomarina</taxon>
    </lineage>
</organism>
<reference evidence="2 3" key="1">
    <citation type="submission" date="2018-05" db="EMBL/GenBank/DDBJ databases">
        <title>Genomic Encyclopedia of Archaeal and Bacterial Type Strains, Phase II (KMG-II): from individual species to whole genera.</title>
        <authorList>
            <person name="Goeker M."/>
        </authorList>
    </citation>
    <scope>NUCLEOTIDE SEQUENCE [LARGE SCALE GENOMIC DNA]</scope>
    <source>
        <strain evidence="2 3">DSM 22637</strain>
    </source>
</reference>
<dbReference type="Pfam" id="PF18925">
    <property type="entry name" value="DUF5675"/>
    <property type="match status" value="1"/>
</dbReference>
<evidence type="ECO:0000313" key="2">
    <source>
        <dbReference type="EMBL" id="PWK19641.1"/>
    </source>
</evidence>
<dbReference type="RefSeq" id="WP_109681529.1">
    <property type="nucleotide sequence ID" value="NZ_QGGP01000002.1"/>
</dbReference>
<gene>
    <name evidence="2" type="ORF">LX78_00990</name>
</gene>
<evidence type="ECO:0000259" key="1">
    <source>
        <dbReference type="Pfam" id="PF18925"/>
    </source>
</evidence>
<sequence>MLLVLHRIYFPEGTLGLLQKDGDNICYTIELPWLNNRRMVSCIPEGMYILKKRFSKKFGWHIHLIDVPGRQFILIHPANDAKKELLGCIAPVSNCTGIGKGNYSRKALKKLTDLVFPLLDKNTEVELLITSA</sequence>
<comment type="caution">
    <text evidence="2">The sequence shown here is derived from an EMBL/GenBank/DDBJ whole genome shotgun (WGS) entry which is preliminary data.</text>
</comment>
<protein>
    <recommendedName>
        <fullName evidence="1">DUF5675 domain-containing protein</fullName>
    </recommendedName>
</protein>
<keyword evidence="3" id="KW-1185">Reference proteome</keyword>
<dbReference type="OrthoDB" id="707810at2"/>
<evidence type="ECO:0000313" key="3">
    <source>
        <dbReference type="Proteomes" id="UP000245430"/>
    </source>
</evidence>
<dbReference type="InterPro" id="IPR043732">
    <property type="entry name" value="DUF5675"/>
</dbReference>
<dbReference type="EMBL" id="QGGP01000002">
    <property type="protein sequence ID" value="PWK19641.1"/>
    <property type="molecule type" value="Genomic_DNA"/>
</dbReference>
<name>A0A316DNL7_9FLAO</name>
<feature type="domain" description="DUF5675" evidence="1">
    <location>
        <begin position="5"/>
        <end position="115"/>
    </location>
</feature>
<proteinExistence type="predicted"/>